<accession>G0TUU5</accession>
<gene>
    <name evidence="2" type="ORF">TVY486_0403990</name>
</gene>
<proteinExistence type="predicted"/>
<evidence type="ECO:0000313" key="2">
    <source>
        <dbReference type="EMBL" id="CCC47732.1"/>
    </source>
</evidence>
<organism evidence="2">
    <name type="scientific">Trypanosoma vivax (strain Y486)</name>
    <dbReference type="NCBI Taxonomy" id="1055687"/>
    <lineage>
        <taxon>Eukaryota</taxon>
        <taxon>Discoba</taxon>
        <taxon>Euglenozoa</taxon>
        <taxon>Kinetoplastea</taxon>
        <taxon>Metakinetoplastina</taxon>
        <taxon>Trypanosomatida</taxon>
        <taxon>Trypanosomatidae</taxon>
        <taxon>Trypanosoma</taxon>
        <taxon>Duttonella</taxon>
    </lineage>
</organism>
<evidence type="ECO:0000256" key="1">
    <source>
        <dbReference type="SAM" id="Phobius"/>
    </source>
</evidence>
<keyword evidence="1" id="KW-0472">Membrane</keyword>
<sequence length="110" mass="12796">MPFTPYPHPQTQTHTPKPIFFPTEFEPLLNLLLFRSVHFFFCSVLFIIPSQKPAKKSHFCPSQMSVDLPHSLPSFKLHLHTHKEITWSSACFCHFCLPAPPPNLFFPCCW</sequence>
<feature type="transmembrane region" description="Helical" evidence="1">
    <location>
        <begin position="28"/>
        <end position="48"/>
    </location>
</feature>
<dbReference type="EMBL" id="HE573020">
    <property type="protein sequence ID" value="CCC47732.1"/>
    <property type="molecule type" value="Genomic_DNA"/>
</dbReference>
<keyword evidence="1" id="KW-1133">Transmembrane helix</keyword>
<dbReference type="AlphaFoldDB" id="G0TUU5"/>
<protein>
    <submittedName>
        <fullName evidence="2">Uncharacterized protein</fullName>
    </submittedName>
</protein>
<dbReference type="VEuPathDB" id="TriTrypDB:TvY486_0403990"/>
<name>G0TUU5_TRYVY</name>
<reference evidence="2" key="1">
    <citation type="journal article" date="2012" name="Proc. Natl. Acad. Sci. U.S.A.">
        <title>Antigenic diversity is generated by distinct evolutionary mechanisms in African trypanosome species.</title>
        <authorList>
            <person name="Jackson A.P."/>
            <person name="Berry A."/>
            <person name="Aslett M."/>
            <person name="Allison H.C."/>
            <person name="Burton P."/>
            <person name="Vavrova-Anderson J."/>
            <person name="Brown R."/>
            <person name="Browne H."/>
            <person name="Corton N."/>
            <person name="Hauser H."/>
            <person name="Gamble J."/>
            <person name="Gilderthorp R."/>
            <person name="Marcello L."/>
            <person name="McQuillan J."/>
            <person name="Otto T.D."/>
            <person name="Quail M.A."/>
            <person name="Sanders M.J."/>
            <person name="van Tonder A."/>
            <person name="Ginger M.L."/>
            <person name="Field M.C."/>
            <person name="Barry J.D."/>
            <person name="Hertz-Fowler C."/>
            <person name="Berriman M."/>
        </authorList>
    </citation>
    <scope>NUCLEOTIDE SEQUENCE</scope>
    <source>
        <strain evidence="2">Y486</strain>
    </source>
</reference>
<keyword evidence="1" id="KW-0812">Transmembrane</keyword>